<dbReference type="RefSeq" id="WP_197331955.1">
    <property type="nucleotide sequence ID" value="NZ_CP115944.1"/>
</dbReference>
<reference evidence="3" key="2">
    <citation type="submission" date="2011-04" db="EMBL/GenBank/DDBJ databases">
        <authorList>
            <person name="Genoscope - CEA"/>
        </authorList>
    </citation>
    <scope>NUCLEOTIDE SEQUENCE</scope>
    <source>
        <strain evidence="3">R24</strain>
    </source>
</reference>
<dbReference type="Pfam" id="PF13006">
    <property type="entry name" value="Nterm_IS4"/>
    <property type="match status" value="1"/>
</dbReference>
<dbReference type="InterPro" id="IPR012337">
    <property type="entry name" value="RNaseH-like_sf"/>
</dbReference>
<reference evidence="3" key="1">
    <citation type="journal article" date="2011" name="PLoS ONE">
        <title>Ralstonia syzygii, the Blood Disease Bacterium and some Asian R. solanacearum strains form a single genomic species despite divergent lifestyles.</title>
        <authorList>
            <person name="Remenant B."/>
            <person name="de Cambiaire J.C."/>
            <person name="Cellier G."/>
            <person name="Jacobs J.M."/>
            <person name="Mangenot S."/>
            <person name="Barbe V."/>
            <person name="Lajus A."/>
            <person name="Vallenet D."/>
            <person name="Medigue C."/>
            <person name="Fegan M."/>
            <person name="Allen C."/>
            <person name="Prior P."/>
        </authorList>
    </citation>
    <scope>NUCLEOTIDE SEQUENCE</scope>
    <source>
        <strain evidence="3">R24</strain>
    </source>
</reference>
<dbReference type="PANTHER" id="PTHR37529">
    <property type="entry name" value="TRANSPOSASE INSG FOR INSERTION SEQUENCE ELEMENT IS4-RELATED"/>
    <property type="match status" value="1"/>
</dbReference>
<proteinExistence type="predicted"/>
<evidence type="ECO:0000259" key="2">
    <source>
        <dbReference type="Pfam" id="PF13006"/>
    </source>
</evidence>
<dbReference type="NCBIfam" id="NF033592">
    <property type="entry name" value="transpos_IS4_1"/>
    <property type="match status" value="1"/>
</dbReference>
<dbReference type="PANTHER" id="PTHR37529:SF1">
    <property type="entry name" value="TRANSPOSASE INSG FOR INSERTION SEQUENCE ELEMENT IS4-RELATED"/>
    <property type="match status" value="1"/>
</dbReference>
<evidence type="ECO:0000259" key="1">
    <source>
        <dbReference type="Pfam" id="PF01609"/>
    </source>
</evidence>
<accession>G3A328</accession>
<dbReference type="EMBL" id="FR854088">
    <property type="protein sequence ID" value="CCA88272.1"/>
    <property type="molecule type" value="Genomic_DNA"/>
</dbReference>
<dbReference type="SUPFAM" id="SSF53098">
    <property type="entry name" value="Ribonuclease H-like"/>
    <property type="match status" value="1"/>
</dbReference>
<protein>
    <submittedName>
        <fullName evidence="3">Putative transposase, IS4 family</fullName>
    </submittedName>
</protein>
<dbReference type="GO" id="GO:0004803">
    <property type="term" value="F:transposase activity"/>
    <property type="evidence" value="ECO:0007669"/>
    <property type="project" value="InterPro"/>
</dbReference>
<dbReference type="AlphaFoldDB" id="G3A328"/>
<gene>
    <name evidence="3" type="ORF">RALSY_30002</name>
</gene>
<feature type="domain" description="Transposase IS4 N-terminal" evidence="2">
    <location>
        <begin position="18"/>
        <end position="109"/>
    </location>
</feature>
<dbReference type="InterPro" id="IPR024473">
    <property type="entry name" value="Transposases_IS4_N"/>
</dbReference>
<dbReference type="GO" id="GO:0003677">
    <property type="term" value="F:DNA binding"/>
    <property type="evidence" value="ECO:0007669"/>
    <property type="project" value="InterPro"/>
</dbReference>
<feature type="domain" description="Transposase IS4-like" evidence="1">
    <location>
        <begin position="126"/>
        <end position="353"/>
    </location>
</feature>
<dbReference type="Pfam" id="PF01609">
    <property type="entry name" value="DDE_Tnp_1"/>
    <property type="match status" value="1"/>
</dbReference>
<sequence>MLLHEYLRETHQYATPEQWGMVRDSLPQSWVEQALQATGVATLRKRRLPMEQAVWLVLGIALLRDRSILHVAEALELALPTHTREAISSSALSQARQRLGCEPLEWLFRHTATQWAHQEAGRHRWQGLSLYALDGVVWRTADTPENRQRYGAQRNQVEHQSALPLVRMACLLDARARLLVDARLGAYDTSEYALAQQLWPQLPPDSLVIVDKGFYSAGLLWPLQHQQGRHWLIPARAGLKGEVVCMHGPGDVSLRMKVSPQAHKKDPSLPLNWEVRAITREIDGKPRTLLTSLADPQRWGADDVFALYHERWEIELAYGEIKTDMLRQAMTLRSQYPDGVEQELWATLLMYNLIRLEMTRIADEAKVEPCRISFVTALRYIIDEWLWSSTSRAPGSIPSKLRTMRLNIRRFVLPPRRSERRYPRAVRLNKTQYPTKKNAAQA</sequence>
<dbReference type="InterPro" id="IPR002559">
    <property type="entry name" value="Transposase_11"/>
</dbReference>
<dbReference type="InterPro" id="IPR047952">
    <property type="entry name" value="Transpos_IS4"/>
</dbReference>
<dbReference type="GO" id="GO:0006313">
    <property type="term" value="P:DNA transposition"/>
    <property type="evidence" value="ECO:0007669"/>
    <property type="project" value="InterPro"/>
</dbReference>
<evidence type="ECO:0000313" key="3">
    <source>
        <dbReference type="EMBL" id="CCA88272.1"/>
    </source>
</evidence>
<name>G3A328_9RALS</name>
<organism evidence="3">
    <name type="scientific">Ralstonia syzygii R24</name>
    <dbReference type="NCBI Taxonomy" id="907261"/>
    <lineage>
        <taxon>Bacteria</taxon>
        <taxon>Pseudomonadati</taxon>
        <taxon>Pseudomonadota</taxon>
        <taxon>Betaproteobacteria</taxon>
        <taxon>Burkholderiales</taxon>
        <taxon>Burkholderiaceae</taxon>
        <taxon>Ralstonia</taxon>
        <taxon>Ralstonia solanacearum species complex</taxon>
    </lineage>
</organism>